<dbReference type="Pfam" id="PF14737">
    <property type="entry name" value="DUF4470"/>
    <property type="match status" value="1"/>
</dbReference>
<dbReference type="InterPro" id="IPR002893">
    <property type="entry name" value="Znf_MYND"/>
</dbReference>
<name>A0A067TB33_GALM3</name>
<accession>A0A067TB33</accession>
<keyword evidence="2 4" id="KW-0863">Zinc-finger</keyword>
<dbReference type="HOGENOM" id="CLU_018400_1_0_1"/>
<dbReference type="STRING" id="685588.A0A067TB33"/>
<dbReference type="SUPFAM" id="SSF144232">
    <property type="entry name" value="HIT/MYND zinc finger-like"/>
    <property type="match status" value="1"/>
</dbReference>
<evidence type="ECO:0000313" key="6">
    <source>
        <dbReference type="EMBL" id="KDR80410.1"/>
    </source>
</evidence>
<evidence type="ECO:0000256" key="2">
    <source>
        <dbReference type="ARBA" id="ARBA00022771"/>
    </source>
</evidence>
<dbReference type="InterPro" id="IPR027974">
    <property type="entry name" value="DUF4470"/>
</dbReference>
<dbReference type="GO" id="GO:0008270">
    <property type="term" value="F:zinc ion binding"/>
    <property type="evidence" value="ECO:0007669"/>
    <property type="project" value="UniProtKB-KW"/>
</dbReference>
<sequence>MGPPPEFIARLQALAHELDGLQNREAKEKAFISCLRELTDEENHDKTANGKTIWLLPDGGVFGNDKPEDFGESPSSDLVKKHGLEDVYFRWAMGYARAWADQPLERLPCANVDPVKNWRCQEDGKSSCGECKLVSYCSKECQRAHWKSHRQDCKDPIRSPEWQPAWVQEMRKPSFVTESTGWVIPQNQKQFALGMPIWGNIPAVDTLNLSKNEGQSVAKSNLALAYVASGDLRNVVRTVNELPSDYSGELTILLNDREPTIVLRNMLILAILGTIEDVPQAADIAVHFWGSVFIQAPHQAVLHNTMLQLVEKLDGSNKFSLRLGENSVMTGVISEDTRCLFAVMGQVEMQVGNANSEIRRVRFEPTRQDYHHRNYCCLNPSHRLASLEYRRFGILLPFGAANNNFNTPNKFLFSPSGRWLQDDLASPLDSWNIEDVIAAGKAHGAQPADLYGCLYFYLSEQLRSFSERIKKFRISFRMFTQDARELAKTLHSGTYKAHGLPKNIVFDRIDVSNIIDNEYVGIPNILIDWAPFLSKTNRCATIVGFSMNWVPKQHNSQPGPAAMERLVGKLMDMGKISPKSALIIPALFKYFTAIYDNSAAFDEYLKKQHTEEAARKAGVKLKSKHTIVPHRIGAPIDGAPSDLPQFSADDGWYWNVQVGSALLSERFVEFSRV</sequence>
<dbReference type="PANTHER" id="PTHR10237:SF14">
    <property type="entry name" value="MYND-TYPE DOMAIN-CONTAINING PROTEIN"/>
    <property type="match status" value="1"/>
</dbReference>
<dbReference type="Gene3D" id="6.10.140.2220">
    <property type="match status" value="1"/>
</dbReference>
<proteinExistence type="predicted"/>
<evidence type="ECO:0000313" key="7">
    <source>
        <dbReference type="Proteomes" id="UP000027222"/>
    </source>
</evidence>
<keyword evidence="3" id="KW-0862">Zinc</keyword>
<dbReference type="PROSITE" id="PS50865">
    <property type="entry name" value="ZF_MYND_2"/>
    <property type="match status" value="1"/>
</dbReference>
<dbReference type="PANTHER" id="PTHR10237">
    <property type="entry name" value="DEFORMED EPIDERMAL AUTOREGULATORY FACTOR 1 HOMOLOG SUPPRESSIN"/>
    <property type="match status" value="1"/>
</dbReference>
<evidence type="ECO:0000256" key="3">
    <source>
        <dbReference type="ARBA" id="ARBA00022833"/>
    </source>
</evidence>
<evidence type="ECO:0000256" key="4">
    <source>
        <dbReference type="PROSITE-ProRule" id="PRU00134"/>
    </source>
</evidence>
<gene>
    <name evidence="6" type="ORF">GALMADRAFT_242832</name>
</gene>
<dbReference type="GO" id="GO:0005634">
    <property type="term" value="C:nucleus"/>
    <property type="evidence" value="ECO:0007669"/>
    <property type="project" value="TreeGrafter"/>
</dbReference>
<dbReference type="GO" id="GO:0000981">
    <property type="term" value="F:DNA-binding transcription factor activity, RNA polymerase II-specific"/>
    <property type="evidence" value="ECO:0007669"/>
    <property type="project" value="TreeGrafter"/>
</dbReference>
<dbReference type="AlphaFoldDB" id="A0A067TB33"/>
<protein>
    <recommendedName>
        <fullName evidence="5">MYND-type domain-containing protein</fullName>
    </recommendedName>
</protein>
<dbReference type="InterPro" id="IPR024119">
    <property type="entry name" value="TF_DEAF-1"/>
</dbReference>
<keyword evidence="1" id="KW-0479">Metal-binding</keyword>
<keyword evidence="7" id="KW-1185">Reference proteome</keyword>
<dbReference type="OrthoDB" id="5282002at2759"/>
<evidence type="ECO:0000259" key="5">
    <source>
        <dbReference type="PROSITE" id="PS50865"/>
    </source>
</evidence>
<evidence type="ECO:0000256" key="1">
    <source>
        <dbReference type="ARBA" id="ARBA00022723"/>
    </source>
</evidence>
<dbReference type="Proteomes" id="UP000027222">
    <property type="component" value="Unassembled WGS sequence"/>
</dbReference>
<reference evidence="7" key="1">
    <citation type="journal article" date="2014" name="Proc. Natl. Acad. Sci. U.S.A.">
        <title>Extensive sampling of basidiomycete genomes demonstrates inadequacy of the white-rot/brown-rot paradigm for wood decay fungi.</title>
        <authorList>
            <person name="Riley R."/>
            <person name="Salamov A.A."/>
            <person name="Brown D.W."/>
            <person name="Nagy L.G."/>
            <person name="Floudas D."/>
            <person name="Held B.W."/>
            <person name="Levasseur A."/>
            <person name="Lombard V."/>
            <person name="Morin E."/>
            <person name="Otillar R."/>
            <person name="Lindquist E.A."/>
            <person name="Sun H."/>
            <person name="LaButti K.M."/>
            <person name="Schmutz J."/>
            <person name="Jabbour D."/>
            <person name="Luo H."/>
            <person name="Baker S.E."/>
            <person name="Pisabarro A.G."/>
            <person name="Walton J.D."/>
            <person name="Blanchette R.A."/>
            <person name="Henrissat B."/>
            <person name="Martin F."/>
            <person name="Cullen D."/>
            <person name="Hibbett D.S."/>
            <person name="Grigoriev I.V."/>
        </authorList>
    </citation>
    <scope>NUCLEOTIDE SEQUENCE [LARGE SCALE GENOMIC DNA]</scope>
    <source>
        <strain evidence="7">CBS 339.88</strain>
    </source>
</reference>
<organism evidence="6 7">
    <name type="scientific">Galerina marginata (strain CBS 339.88)</name>
    <dbReference type="NCBI Taxonomy" id="685588"/>
    <lineage>
        <taxon>Eukaryota</taxon>
        <taxon>Fungi</taxon>
        <taxon>Dikarya</taxon>
        <taxon>Basidiomycota</taxon>
        <taxon>Agaricomycotina</taxon>
        <taxon>Agaricomycetes</taxon>
        <taxon>Agaricomycetidae</taxon>
        <taxon>Agaricales</taxon>
        <taxon>Agaricineae</taxon>
        <taxon>Strophariaceae</taxon>
        <taxon>Galerina</taxon>
    </lineage>
</organism>
<dbReference type="EMBL" id="KL142372">
    <property type="protein sequence ID" value="KDR80410.1"/>
    <property type="molecule type" value="Genomic_DNA"/>
</dbReference>
<feature type="domain" description="MYND-type" evidence="5">
    <location>
        <begin position="117"/>
        <end position="153"/>
    </location>
</feature>
<dbReference type="Pfam" id="PF01753">
    <property type="entry name" value="zf-MYND"/>
    <property type="match status" value="1"/>
</dbReference>